<organism evidence="2 3">
    <name type="scientific">Papaver somniferum</name>
    <name type="common">Opium poppy</name>
    <dbReference type="NCBI Taxonomy" id="3469"/>
    <lineage>
        <taxon>Eukaryota</taxon>
        <taxon>Viridiplantae</taxon>
        <taxon>Streptophyta</taxon>
        <taxon>Embryophyta</taxon>
        <taxon>Tracheophyta</taxon>
        <taxon>Spermatophyta</taxon>
        <taxon>Magnoliopsida</taxon>
        <taxon>Ranunculales</taxon>
        <taxon>Papaveraceae</taxon>
        <taxon>Papaveroideae</taxon>
        <taxon>Papaver</taxon>
    </lineage>
</organism>
<dbReference type="AlphaFoldDB" id="A0A4Y7J626"/>
<evidence type="ECO:0000256" key="1">
    <source>
        <dbReference type="SAM" id="SignalP"/>
    </source>
</evidence>
<keyword evidence="3" id="KW-1185">Reference proteome</keyword>
<keyword evidence="1" id="KW-0732">Signal</keyword>
<feature type="signal peptide" evidence="1">
    <location>
        <begin position="1"/>
        <end position="19"/>
    </location>
</feature>
<name>A0A4Y7J626_PAPSO</name>
<feature type="chain" id="PRO_5021366885" evidence="1">
    <location>
        <begin position="20"/>
        <end position="87"/>
    </location>
</feature>
<evidence type="ECO:0000313" key="2">
    <source>
        <dbReference type="EMBL" id="RZC55179.1"/>
    </source>
</evidence>
<sequence length="87" mass="9549">MAGLGVILNLTLLFGESLSRRKQGHKYWRGEMSFGVLTKIDIMDKGIDVFDAQKPSNVEIVEETERLLGSSSELLGSLKCGHLPTSV</sequence>
<gene>
    <name evidence="2" type="ORF">C5167_014030</name>
</gene>
<dbReference type="Gramene" id="RZC55179">
    <property type="protein sequence ID" value="RZC55179"/>
    <property type="gene ID" value="C5167_014030"/>
</dbReference>
<accession>A0A4Y7J626</accession>
<proteinExistence type="predicted"/>
<evidence type="ECO:0000313" key="3">
    <source>
        <dbReference type="Proteomes" id="UP000316621"/>
    </source>
</evidence>
<reference evidence="2 3" key="1">
    <citation type="journal article" date="2018" name="Science">
        <title>The opium poppy genome and morphinan production.</title>
        <authorList>
            <person name="Guo L."/>
            <person name="Winzer T."/>
            <person name="Yang X."/>
            <person name="Li Y."/>
            <person name="Ning Z."/>
            <person name="He Z."/>
            <person name="Teodor R."/>
            <person name="Lu Y."/>
            <person name="Bowser T.A."/>
            <person name="Graham I.A."/>
            <person name="Ye K."/>
        </authorList>
    </citation>
    <scope>NUCLEOTIDE SEQUENCE [LARGE SCALE GENOMIC DNA]</scope>
    <source>
        <strain evidence="3">cv. HN1</strain>
        <tissue evidence="2">Leaves</tissue>
    </source>
</reference>
<protein>
    <submittedName>
        <fullName evidence="2">Uncharacterized protein</fullName>
    </submittedName>
</protein>
<dbReference type="EMBL" id="CM010717">
    <property type="protein sequence ID" value="RZC55179.1"/>
    <property type="molecule type" value="Genomic_DNA"/>
</dbReference>
<dbReference type="Proteomes" id="UP000316621">
    <property type="component" value="Chromosome 3"/>
</dbReference>